<dbReference type="EMBL" id="LR798255">
    <property type="protein sequence ID" value="CAB5217728.1"/>
    <property type="molecule type" value="Genomic_DNA"/>
</dbReference>
<gene>
    <name evidence="1" type="ORF">UFOVP203_7</name>
</gene>
<accession>A0A6J7WLR0</accession>
<name>A0A6J7WLR0_9CAUD</name>
<reference evidence="1" key="1">
    <citation type="submission" date="2020-05" db="EMBL/GenBank/DDBJ databases">
        <authorList>
            <person name="Chiriac C."/>
            <person name="Salcher M."/>
            <person name="Ghai R."/>
            <person name="Kavagutti S V."/>
        </authorList>
    </citation>
    <scope>NUCLEOTIDE SEQUENCE</scope>
</reference>
<sequence length="70" mass="8370">MISTFHLLSEQEKKLFVAKIIHEMNYNQASYKLMQLLVSYWDENPINHVEFFPNQFITNQKHINNGKSNN</sequence>
<evidence type="ECO:0000313" key="1">
    <source>
        <dbReference type="EMBL" id="CAB5217728.1"/>
    </source>
</evidence>
<proteinExistence type="predicted"/>
<organism evidence="1">
    <name type="scientific">uncultured Caudovirales phage</name>
    <dbReference type="NCBI Taxonomy" id="2100421"/>
    <lineage>
        <taxon>Viruses</taxon>
        <taxon>Duplodnaviria</taxon>
        <taxon>Heunggongvirae</taxon>
        <taxon>Uroviricota</taxon>
        <taxon>Caudoviricetes</taxon>
        <taxon>Peduoviridae</taxon>
        <taxon>Maltschvirus</taxon>
        <taxon>Maltschvirus maltsch</taxon>
    </lineage>
</organism>
<protein>
    <submittedName>
        <fullName evidence="1">Uncharacterized protein</fullName>
    </submittedName>
</protein>